<dbReference type="OrthoDB" id="5857104at2759"/>
<evidence type="ECO:0000256" key="7">
    <source>
        <dbReference type="ARBA" id="ARBA00022833"/>
    </source>
</evidence>
<keyword evidence="5 10" id="KW-0863">Zinc-finger</keyword>
<feature type="domain" description="Helicase C-terminal" evidence="15">
    <location>
        <begin position="719"/>
        <end position="881"/>
    </location>
</feature>
<evidence type="ECO:0000259" key="12">
    <source>
        <dbReference type="PROSITE" id="PS50013"/>
    </source>
</evidence>
<dbReference type="PROSITE" id="PS50016">
    <property type="entry name" value="ZF_PHD_2"/>
    <property type="match status" value="1"/>
</dbReference>
<dbReference type="GO" id="GO:0042393">
    <property type="term" value="F:histone binding"/>
    <property type="evidence" value="ECO:0007669"/>
    <property type="project" value="TreeGrafter"/>
</dbReference>
<feature type="region of interest" description="Disordered" evidence="11">
    <location>
        <begin position="1"/>
        <end position="144"/>
    </location>
</feature>
<keyword evidence="9" id="KW-0539">Nucleus</keyword>
<dbReference type="InterPro" id="IPR000330">
    <property type="entry name" value="SNF2_N"/>
</dbReference>
<feature type="region of interest" description="Disordered" evidence="11">
    <location>
        <begin position="1152"/>
        <end position="1171"/>
    </location>
</feature>
<keyword evidence="6" id="KW-0378">Hydrolase</keyword>
<keyword evidence="8" id="KW-0067">ATP-binding</keyword>
<evidence type="ECO:0000256" key="10">
    <source>
        <dbReference type="PROSITE-ProRule" id="PRU00146"/>
    </source>
</evidence>
<dbReference type="CDD" id="cd15539">
    <property type="entry name" value="PHD1_AIRE"/>
    <property type="match status" value="1"/>
</dbReference>
<dbReference type="SMART" id="SM00298">
    <property type="entry name" value="CHROMO"/>
    <property type="match status" value="2"/>
</dbReference>
<feature type="domain" description="Chromo" evidence="12">
    <location>
        <begin position="290"/>
        <end position="327"/>
    </location>
</feature>
<dbReference type="InterPro" id="IPR019786">
    <property type="entry name" value="Zinc_finger_PHD-type_CS"/>
</dbReference>
<dbReference type="GO" id="GO:0003677">
    <property type="term" value="F:DNA binding"/>
    <property type="evidence" value="ECO:0007669"/>
    <property type="project" value="TreeGrafter"/>
</dbReference>
<dbReference type="SMART" id="SM00490">
    <property type="entry name" value="HELICc"/>
    <property type="match status" value="1"/>
</dbReference>
<keyword evidence="17" id="KW-1185">Reference proteome</keyword>
<feature type="domain" description="Chromo" evidence="12">
    <location>
        <begin position="200"/>
        <end position="260"/>
    </location>
</feature>
<evidence type="ECO:0000259" key="15">
    <source>
        <dbReference type="PROSITE" id="PS51194"/>
    </source>
</evidence>
<dbReference type="Pfam" id="PF00271">
    <property type="entry name" value="Helicase_C"/>
    <property type="match status" value="1"/>
</dbReference>
<evidence type="ECO:0000256" key="4">
    <source>
        <dbReference type="ARBA" id="ARBA00022741"/>
    </source>
</evidence>
<proteinExistence type="predicted"/>
<evidence type="ECO:0000256" key="2">
    <source>
        <dbReference type="ARBA" id="ARBA00022723"/>
    </source>
</evidence>
<accession>A0A8J2LIF4</accession>
<feature type="domain" description="PHD-type" evidence="13">
    <location>
        <begin position="150"/>
        <end position="197"/>
    </location>
</feature>
<keyword evidence="7" id="KW-0862">Zinc</keyword>
<dbReference type="GO" id="GO:0034728">
    <property type="term" value="P:nucleosome organization"/>
    <property type="evidence" value="ECO:0007669"/>
    <property type="project" value="UniProtKB-ARBA"/>
</dbReference>
<dbReference type="InterPro" id="IPR049730">
    <property type="entry name" value="SNF2/RAD54-like_C"/>
</dbReference>
<dbReference type="GO" id="GO:0016887">
    <property type="term" value="F:ATP hydrolysis activity"/>
    <property type="evidence" value="ECO:0007669"/>
    <property type="project" value="TreeGrafter"/>
</dbReference>
<dbReference type="SMART" id="SM00487">
    <property type="entry name" value="DEXDc"/>
    <property type="match status" value="1"/>
</dbReference>
<dbReference type="GO" id="GO:0008270">
    <property type="term" value="F:zinc ion binding"/>
    <property type="evidence" value="ECO:0007669"/>
    <property type="project" value="UniProtKB-KW"/>
</dbReference>
<evidence type="ECO:0000256" key="3">
    <source>
        <dbReference type="ARBA" id="ARBA00022737"/>
    </source>
</evidence>
<dbReference type="PROSITE" id="PS50013">
    <property type="entry name" value="CHROMO_2"/>
    <property type="match status" value="2"/>
</dbReference>
<evidence type="ECO:0000256" key="6">
    <source>
        <dbReference type="ARBA" id="ARBA00022801"/>
    </source>
</evidence>
<feature type="domain" description="Helicase ATP-binding" evidence="14">
    <location>
        <begin position="407"/>
        <end position="587"/>
    </location>
</feature>
<dbReference type="SMART" id="SM00249">
    <property type="entry name" value="PHD"/>
    <property type="match status" value="1"/>
</dbReference>
<dbReference type="GO" id="GO:0005524">
    <property type="term" value="F:ATP binding"/>
    <property type="evidence" value="ECO:0007669"/>
    <property type="project" value="UniProtKB-KW"/>
</dbReference>
<evidence type="ECO:0000256" key="1">
    <source>
        <dbReference type="ARBA" id="ARBA00004123"/>
    </source>
</evidence>
<dbReference type="GO" id="GO:0000791">
    <property type="term" value="C:euchromatin"/>
    <property type="evidence" value="ECO:0007669"/>
    <property type="project" value="UniProtKB-ARBA"/>
</dbReference>
<dbReference type="PROSITE" id="PS01359">
    <property type="entry name" value="ZF_PHD_1"/>
    <property type="match status" value="1"/>
</dbReference>
<feature type="compositionally biased region" description="Basic and acidic residues" evidence="11">
    <location>
        <begin position="9"/>
        <end position="24"/>
    </location>
</feature>
<dbReference type="EMBL" id="CAJVCH010564151">
    <property type="protein sequence ID" value="CAG7832256.1"/>
    <property type="molecule type" value="Genomic_DNA"/>
</dbReference>
<evidence type="ECO:0000259" key="14">
    <source>
        <dbReference type="PROSITE" id="PS51192"/>
    </source>
</evidence>
<dbReference type="InterPro" id="IPR019787">
    <property type="entry name" value="Znf_PHD-finger"/>
</dbReference>
<keyword evidence="3" id="KW-0677">Repeat</keyword>
<reference evidence="16" key="1">
    <citation type="submission" date="2021-06" db="EMBL/GenBank/DDBJ databases">
        <authorList>
            <person name="Hodson N. C."/>
            <person name="Mongue J. A."/>
            <person name="Jaron S. K."/>
        </authorList>
    </citation>
    <scope>NUCLEOTIDE SEQUENCE</scope>
</reference>
<name>A0A8J2LIF4_9HEXA</name>
<organism evidence="16 17">
    <name type="scientific">Allacma fusca</name>
    <dbReference type="NCBI Taxonomy" id="39272"/>
    <lineage>
        <taxon>Eukaryota</taxon>
        <taxon>Metazoa</taxon>
        <taxon>Ecdysozoa</taxon>
        <taxon>Arthropoda</taxon>
        <taxon>Hexapoda</taxon>
        <taxon>Collembola</taxon>
        <taxon>Symphypleona</taxon>
        <taxon>Sminthuridae</taxon>
        <taxon>Allacma</taxon>
    </lineage>
</organism>
<gene>
    <name evidence="16" type="ORF">AFUS01_LOCUS41945</name>
</gene>
<evidence type="ECO:0000256" key="9">
    <source>
        <dbReference type="ARBA" id="ARBA00023242"/>
    </source>
</evidence>
<evidence type="ECO:0000256" key="5">
    <source>
        <dbReference type="ARBA" id="ARBA00022771"/>
    </source>
</evidence>
<dbReference type="Pfam" id="PF00176">
    <property type="entry name" value="SNF2-rel_dom"/>
    <property type="match status" value="1"/>
</dbReference>
<keyword evidence="2" id="KW-0479">Metal-binding</keyword>
<dbReference type="Proteomes" id="UP000708208">
    <property type="component" value="Unassembled WGS sequence"/>
</dbReference>
<dbReference type="InterPro" id="IPR023780">
    <property type="entry name" value="Chromo_domain"/>
</dbReference>
<feature type="compositionally biased region" description="Basic residues" evidence="11">
    <location>
        <begin position="131"/>
        <end position="144"/>
    </location>
</feature>
<feature type="compositionally biased region" description="Basic and acidic residues" evidence="11">
    <location>
        <begin position="1162"/>
        <end position="1171"/>
    </location>
</feature>
<dbReference type="InterPro" id="IPR000953">
    <property type="entry name" value="Chromo/chromo_shadow_dom"/>
</dbReference>
<dbReference type="InterPro" id="IPR014001">
    <property type="entry name" value="Helicase_ATP-bd"/>
</dbReference>
<evidence type="ECO:0000256" key="11">
    <source>
        <dbReference type="SAM" id="MobiDB-lite"/>
    </source>
</evidence>
<dbReference type="PANTHER" id="PTHR45623:SF17">
    <property type="entry name" value="CHROMODOMAIN-HELICASE-DNA-BINDING PROTEIN 3-RELATED"/>
    <property type="match status" value="1"/>
</dbReference>
<dbReference type="InterPro" id="IPR001965">
    <property type="entry name" value="Znf_PHD"/>
</dbReference>
<protein>
    <submittedName>
        <fullName evidence="16">Uncharacterized protein</fullName>
    </submittedName>
</protein>
<dbReference type="PROSITE" id="PS51192">
    <property type="entry name" value="HELICASE_ATP_BIND_1"/>
    <property type="match status" value="1"/>
</dbReference>
<dbReference type="InterPro" id="IPR001650">
    <property type="entry name" value="Helicase_C-like"/>
</dbReference>
<comment type="caution">
    <text evidence="16">The sequence shown here is derived from an EMBL/GenBank/DDBJ whole genome shotgun (WGS) entry which is preliminary data.</text>
</comment>
<comment type="subcellular location">
    <subcellularLocation>
        <location evidence="1">Nucleus</location>
    </subcellularLocation>
</comment>
<dbReference type="AlphaFoldDB" id="A0A8J2LIF4"/>
<dbReference type="CDD" id="cd18793">
    <property type="entry name" value="SF2_C_SNF"/>
    <property type="match status" value="1"/>
</dbReference>
<dbReference type="GO" id="GO:0003682">
    <property type="term" value="F:chromatin binding"/>
    <property type="evidence" value="ECO:0007669"/>
    <property type="project" value="TreeGrafter"/>
</dbReference>
<evidence type="ECO:0000313" key="17">
    <source>
        <dbReference type="Proteomes" id="UP000708208"/>
    </source>
</evidence>
<evidence type="ECO:0000313" key="16">
    <source>
        <dbReference type="EMBL" id="CAG7832256.1"/>
    </source>
</evidence>
<dbReference type="Pfam" id="PF00628">
    <property type="entry name" value="PHD"/>
    <property type="match status" value="1"/>
</dbReference>
<keyword evidence="4" id="KW-0547">Nucleotide-binding</keyword>
<dbReference type="GO" id="GO:0140658">
    <property type="term" value="F:ATP-dependent chromatin remodeler activity"/>
    <property type="evidence" value="ECO:0007669"/>
    <property type="project" value="TreeGrafter"/>
</dbReference>
<evidence type="ECO:0000259" key="13">
    <source>
        <dbReference type="PROSITE" id="PS50016"/>
    </source>
</evidence>
<dbReference type="Pfam" id="PF00385">
    <property type="entry name" value="Chromo"/>
    <property type="match status" value="1"/>
</dbReference>
<dbReference type="FunFam" id="3.40.50.300:FF:000015">
    <property type="entry name" value="chromodomain-helicase-DNA-binding protein 9 isoform X1"/>
    <property type="match status" value="1"/>
</dbReference>
<sequence length="1171" mass="135326">MDSGSAGTKENRRVGSGEGPRELNGKWPILVLKRLDPKDMPVVDSGVNDIEELDDASKGGNGSQEVDGENRRKSKRRGVGESTEPISNSSVGSIRRSVRNANRAKEVLKVQATKSEPEELTPSECDNEKSKKSRRNSKSKMSRKKKDWHQNHCSVCRDWGELICCDACPQVFHLTCLDPPLRSVPKGPWKCFTCSMEPLDKVDRILTWRKARNSRQFFVHFEGQSYWQCKWVPQIQLQMFQPMFIQGYYRKHGSQVPPNLDTGDARRLKKNKCDPLEIRFYQNGVRPEWLRINRVIDHRSDSGGYLNYLVKWQQLGYDCATWEDESSCEEIAGEFSVAIRVYHELLHFFWGDTGLPTTKNPFVYEHVVVPPKMPISDLKRKLEKQPNYIPRGLTLHDYQLDGLNWLRYSWAKGINTILGDEMGLGKTIQTIVFLNSLYREGHCRGPFLISAPLSTLLNWEREFEAWAPELYVVTYTGDQDTRLLIRRTEFVQDSSYMTASRRKLRSPVKFHVLLTSYQFPSIDATCLGSIPWEMIVVDEGHRLKDDRTLLFKDLMKYTTSYKLLLTGTPLQNNLEELFNLLNFLCPEKFSDVSAFLTEFEDIAKEDQIKRLHSLLGPHLLRRMKVDVLKDMPSKSELIVRVELSPLQKQYSKHILMKNFKALNAKSGRHTSLLNIFMDLRKICNHPYLFSKACAEAPEDPVTGWYELEAMTEASGKLVMLRKMLEILKKQGHRVLIFSQMTSMLDILEEFLTLLGHSYERIDGNITGSARQDAIDRFNAEGAEQFVFLLSTKAGGLGINLATADTVIIFDSDWNPHNDIQAFSRAHRIGQKNKVMIYRFVTRRSVEEKMAQVCKRKMMLTHLVVRPELKSQCTRDEMDEILRFGTEELFKDQDVDSSIYYTDAMIEDILDRTNKEATQRKDGMNDYFEGFKVASWEVEETESLRSPEETKDPDQWKYLIHQETKRKHDEANDLTNYGKGKRVKSLVNYVENTSLRKSRGKYDLDVVKEWSVPNWFLYKETKAKSTFAREAVWKLQTPVTSKLEQASMKKQTLDKWIAEPATTKYQDVSMKLQQRVDNVNDAFKIHTDISVSYDQLDKHPANLNETTEESSAVHILNGTFDRQSENVKHIGVVKYRRKKGTFHGWTRGKARRASKNVLSGRCNSDERKIRAT</sequence>
<dbReference type="GO" id="GO:0005634">
    <property type="term" value="C:nucleus"/>
    <property type="evidence" value="ECO:0007669"/>
    <property type="project" value="UniProtKB-SubCell"/>
</dbReference>
<evidence type="ECO:0000256" key="8">
    <source>
        <dbReference type="ARBA" id="ARBA00022840"/>
    </source>
</evidence>
<dbReference type="PROSITE" id="PS51194">
    <property type="entry name" value="HELICASE_CTER"/>
    <property type="match status" value="1"/>
</dbReference>
<dbReference type="PANTHER" id="PTHR45623">
    <property type="entry name" value="CHROMODOMAIN-HELICASE-DNA-BINDING PROTEIN 3-RELATED-RELATED"/>
    <property type="match status" value="1"/>
</dbReference>